<evidence type="ECO:0000313" key="14">
    <source>
        <dbReference type="Proteomes" id="UP000825179"/>
    </source>
</evidence>
<feature type="coiled-coil region" evidence="6">
    <location>
        <begin position="299"/>
        <end position="333"/>
    </location>
</feature>
<dbReference type="GO" id="GO:0008409">
    <property type="term" value="F:5'-3' exonuclease activity"/>
    <property type="evidence" value="ECO:0007669"/>
    <property type="project" value="InterPro"/>
</dbReference>
<evidence type="ECO:0000313" key="13">
    <source>
        <dbReference type="Proteomes" id="UP000010716"/>
    </source>
</evidence>
<reference evidence="12" key="3">
    <citation type="submission" date="2021-08" db="EMBL/GenBank/DDBJ databases">
        <authorList>
            <person name="de Jong S."/>
            <person name="van den Broek M."/>
            <person name="Merkel A."/>
            <person name="de la Torre Cortes P."/>
            <person name="Kalamorz F."/>
            <person name="Cook G."/>
            <person name="van Loosdrecht M."/>
            <person name="McMillan D."/>
        </authorList>
    </citation>
    <scope>NUCLEOTIDE SEQUENCE</scope>
    <source>
        <strain evidence="12">TA2.A1</strain>
    </source>
</reference>
<dbReference type="InterPro" id="IPR003156">
    <property type="entry name" value="DHHA1_dom"/>
</dbReference>
<dbReference type="InterPro" id="IPR051673">
    <property type="entry name" value="SSDNA_exonuclease_RecJ"/>
</dbReference>
<gene>
    <name evidence="12" type="primary">recJ</name>
    <name evidence="11" type="ORF">CathTA2_3000</name>
    <name evidence="12" type="ORF">HUR95_14700</name>
</gene>
<dbReference type="Pfam" id="PF17768">
    <property type="entry name" value="RecJ_OB"/>
    <property type="match status" value="1"/>
</dbReference>
<evidence type="ECO:0000259" key="9">
    <source>
        <dbReference type="Pfam" id="PF10141"/>
    </source>
</evidence>
<dbReference type="GO" id="GO:0003676">
    <property type="term" value="F:nucleic acid binding"/>
    <property type="evidence" value="ECO:0007669"/>
    <property type="project" value="InterPro"/>
</dbReference>
<proteinExistence type="inferred from homology"/>
<organism evidence="11 13">
    <name type="scientific">Caldalkalibacillus thermarum (strain TA2.A1)</name>
    <dbReference type="NCBI Taxonomy" id="986075"/>
    <lineage>
        <taxon>Bacteria</taxon>
        <taxon>Bacillati</taxon>
        <taxon>Bacillota</taxon>
        <taxon>Bacilli</taxon>
        <taxon>Bacillales</taxon>
        <taxon>Bacillaceae</taxon>
        <taxon>Caldalkalibacillus</taxon>
    </lineage>
</organism>
<dbReference type="PANTHER" id="PTHR30255:SF2">
    <property type="entry name" value="SINGLE-STRANDED-DNA-SPECIFIC EXONUCLEASE RECJ"/>
    <property type="match status" value="1"/>
</dbReference>
<dbReference type="InterPro" id="IPR001667">
    <property type="entry name" value="DDH_dom"/>
</dbReference>
<protein>
    <recommendedName>
        <fullName evidence="2">Single-stranded-DNA-specific exonuclease RecJ</fullName>
    </recommendedName>
</protein>
<dbReference type="OrthoDB" id="9809852at2"/>
<dbReference type="Gene3D" id="3.90.1640.30">
    <property type="match status" value="1"/>
</dbReference>
<keyword evidence="5 11" id="KW-0269">Exonuclease</keyword>
<dbReference type="eggNOG" id="COG0608">
    <property type="taxonomic scope" value="Bacteria"/>
</dbReference>
<dbReference type="GO" id="GO:0006310">
    <property type="term" value="P:DNA recombination"/>
    <property type="evidence" value="ECO:0007669"/>
    <property type="project" value="InterPro"/>
</dbReference>
<dbReference type="RefSeq" id="WP_007506367.1">
    <property type="nucleotide sequence ID" value="NZ_AFCE01000164.1"/>
</dbReference>
<comment type="similarity">
    <text evidence="1">Belongs to the RecJ family.</text>
</comment>
<dbReference type="GO" id="GO:0006281">
    <property type="term" value="P:DNA repair"/>
    <property type="evidence" value="ECO:0007669"/>
    <property type="project" value="InterPro"/>
</dbReference>
<feature type="domain" description="DHHA1" evidence="8">
    <location>
        <begin position="346"/>
        <end position="440"/>
    </location>
</feature>
<evidence type="ECO:0000256" key="1">
    <source>
        <dbReference type="ARBA" id="ARBA00005915"/>
    </source>
</evidence>
<feature type="domain" description="DDH" evidence="7">
    <location>
        <begin position="81"/>
        <end position="225"/>
    </location>
</feature>
<keyword evidence="3" id="KW-0540">Nuclease</keyword>
<dbReference type="Gene3D" id="3.10.310.30">
    <property type="match status" value="1"/>
</dbReference>
<evidence type="ECO:0000256" key="3">
    <source>
        <dbReference type="ARBA" id="ARBA00022722"/>
    </source>
</evidence>
<dbReference type="EMBL" id="AFCE01000164">
    <property type="protein sequence ID" value="EGL81637.1"/>
    <property type="molecule type" value="Genomic_DNA"/>
</dbReference>
<dbReference type="PANTHER" id="PTHR30255">
    <property type="entry name" value="SINGLE-STRANDED-DNA-SPECIFIC EXONUCLEASE RECJ"/>
    <property type="match status" value="1"/>
</dbReference>
<dbReference type="AlphaFoldDB" id="F5LAR5"/>
<dbReference type="EMBL" id="CP082237">
    <property type="protein sequence ID" value="QZT33478.1"/>
    <property type="molecule type" value="Genomic_DNA"/>
</dbReference>
<keyword evidence="14" id="KW-1185">Reference proteome</keyword>
<evidence type="ECO:0000259" key="8">
    <source>
        <dbReference type="Pfam" id="PF02272"/>
    </source>
</evidence>
<evidence type="ECO:0000313" key="11">
    <source>
        <dbReference type="EMBL" id="EGL81637.1"/>
    </source>
</evidence>
<dbReference type="NCBIfam" id="TIGR00644">
    <property type="entry name" value="recJ"/>
    <property type="match status" value="1"/>
</dbReference>
<evidence type="ECO:0000259" key="7">
    <source>
        <dbReference type="Pfam" id="PF01368"/>
    </source>
</evidence>
<dbReference type="InterPro" id="IPR018779">
    <property type="entry name" value="RecJ_C"/>
</dbReference>
<dbReference type="Proteomes" id="UP000010716">
    <property type="component" value="Unassembled WGS sequence"/>
</dbReference>
<keyword evidence="6" id="KW-0175">Coiled coil</keyword>
<dbReference type="InterPro" id="IPR041122">
    <property type="entry name" value="RecJ_OB"/>
</dbReference>
<sequence>MLASQTRWEVASCPLEQARQLQRELGLTSLVAKVLTARGWDAEQARQLLDIDKQTFYDPYRMDGMAEAVERIKDAVRNNDKIRVYGDYDCDGITSTVIMYKTLSQLGATVDYYVPNRFSEGYGLNKAAIDKAKAEGVRLLITVDTGITGREEVAYAMAQGIDVIVTDHHQPPPELPQSLAVINPKKAGCPYPFKDLSGAGIALKVAQALLDDTPQAFLDIAALGTIADLVPLRDENRLIAYHGLNVLNRTRHVGLQVLIEKAGLGEVSINEQHVGFVLGPRLNSCGRLASAETAVQLFLTDDRAQASALVQNIEALNAERQRLVEQIVQEAVDMIEGEYPRVKPKALVVAQEGWHEGVLGIVASKLVERYYRPAVVLTIDSNSGMAKGSARSIDGFDIYQALFSCREWLPHFGGHRQACGLSLAVEHLPYIRTRLDQLAEQWLTEEDLQPATRVDISCPVSELTVEAIEQLRKLAPFGEGNPKPVILVEELDIKDLRQVGAAGQHLKCLFQQEDIPLEAIGFGWGEVVHHICPAAKVSLVGEPAINEWNGERKPQILIADLQVRERQYFDWRSKNRLAEQINLLPADKTVAVCYFREAQPEGPLEGVLHISIGQDGQVGQPDLLDRSDAVVLYDLPRTRQQLHRLCRQLKDVGRIYMMFRHDDSHFFSTLPTREHFKWYYAFLRQKGPFDLQAWGPELARRKGWTMDALQFMTEVFLELQFATIKEGKIHLVPSPGKKDLTESACYRKRQEEIQLEQLLVYSPYQELIRYLSHHIDGHEANLDRGKEEKVYGF</sequence>
<dbReference type="SUPFAM" id="SSF64182">
    <property type="entry name" value="DHH phosphoesterases"/>
    <property type="match status" value="1"/>
</dbReference>
<feature type="domain" description="Single-stranded-DNA-specific exonuclease RecJ C-terminal" evidence="9">
    <location>
        <begin position="567"/>
        <end position="770"/>
    </location>
</feature>
<reference evidence="11 13" key="1">
    <citation type="journal article" date="2011" name="J. Bacteriol.">
        <title>Draft genome sequence of the thermoalkaliphilic Caldalkalibacillus thermarum strain TA2.A1.</title>
        <authorList>
            <person name="Kalamorz F."/>
            <person name="Keis S."/>
            <person name="McMillan D.G."/>
            <person name="Olsson K."/>
            <person name="Stanton J.A."/>
            <person name="Stockwell P."/>
            <person name="Black M.A."/>
            <person name="Klingeman D.M."/>
            <person name="Land M.L."/>
            <person name="Han C.S."/>
            <person name="Martin S.L."/>
            <person name="Becher S.A."/>
            <person name="Peddie C.J."/>
            <person name="Morgan H.W."/>
            <person name="Matthies D."/>
            <person name="Preiss L."/>
            <person name="Meier T."/>
            <person name="Brown S.D."/>
            <person name="Cook G.M."/>
        </authorList>
    </citation>
    <scope>NUCLEOTIDE SEQUENCE [LARGE SCALE GENOMIC DNA]</scope>
    <source>
        <strain evidence="11 13">TA2.A1</strain>
    </source>
</reference>
<dbReference type="Pfam" id="PF10141">
    <property type="entry name" value="ssDNA-exonuc_C"/>
    <property type="match status" value="1"/>
</dbReference>
<dbReference type="Proteomes" id="UP000825179">
    <property type="component" value="Chromosome"/>
</dbReference>
<feature type="domain" description="RecJ OB" evidence="10">
    <location>
        <begin position="454"/>
        <end position="560"/>
    </location>
</feature>
<reference evidence="12 14" key="2">
    <citation type="journal article" date="2020" name="Extremophiles">
        <title>Genomic analysis of Caldalkalibacillus thermarum TA2.A1 reveals aerobic alkaliphilic metabolism and evolutionary hallmarks linking alkaliphilic bacteria and plant life.</title>
        <authorList>
            <person name="de Jong S.I."/>
            <person name="van den Broek M.A."/>
            <person name="Merkel A.Y."/>
            <person name="de la Torre Cortes P."/>
            <person name="Kalamorz F."/>
            <person name="Cook G.M."/>
            <person name="van Loosdrecht M.C.M."/>
            <person name="McMillan D.G.G."/>
        </authorList>
    </citation>
    <scope>NUCLEOTIDE SEQUENCE [LARGE SCALE GENOMIC DNA]</scope>
    <source>
        <strain evidence="12 14">TA2.A1</strain>
    </source>
</reference>
<evidence type="ECO:0000313" key="12">
    <source>
        <dbReference type="EMBL" id="QZT33478.1"/>
    </source>
</evidence>
<dbReference type="KEGG" id="cthu:HUR95_14700"/>
<evidence type="ECO:0000256" key="2">
    <source>
        <dbReference type="ARBA" id="ARBA00019841"/>
    </source>
</evidence>
<dbReference type="Pfam" id="PF01368">
    <property type="entry name" value="DHH"/>
    <property type="match status" value="1"/>
</dbReference>
<accession>F5LAR5</accession>
<evidence type="ECO:0000256" key="5">
    <source>
        <dbReference type="ARBA" id="ARBA00022839"/>
    </source>
</evidence>
<name>F5LAR5_CALTT</name>
<dbReference type="InterPro" id="IPR004610">
    <property type="entry name" value="RecJ"/>
</dbReference>
<evidence type="ECO:0000256" key="6">
    <source>
        <dbReference type="SAM" id="Coils"/>
    </source>
</evidence>
<evidence type="ECO:0000259" key="10">
    <source>
        <dbReference type="Pfam" id="PF17768"/>
    </source>
</evidence>
<keyword evidence="4" id="KW-0378">Hydrolase</keyword>
<dbReference type="InterPro" id="IPR038763">
    <property type="entry name" value="DHH_sf"/>
</dbReference>
<evidence type="ECO:0000256" key="4">
    <source>
        <dbReference type="ARBA" id="ARBA00022801"/>
    </source>
</evidence>
<dbReference type="Pfam" id="PF02272">
    <property type="entry name" value="DHHA1"/>
    <property type="match status" value="1"/>
</dbReference>